<feature type="compositionally biased region" description="Basic and acidic residues" evidence="1">
    <location>
        <begin position="84"/>
        <end position="107"/>
    </location>
</feature>
<sequence length="107" mass="11801">MGEPLLARAAGGGRALYRPEPEGFSLAFPYAETRAFPLTPLFCFARVERMNGEFYAVFPFWSGGCPRLPHKPAQAGQTIGANQTKEETRHGEPNHQGADRPVRPAQF</sequence>
<protein>
    <submittedName>
        <fullName evidence="2">Uncharacterized protein</fullName>
    </submittedName>
</protein>
<name>A0A174N9W7_FLAPL</name>
<accession>A0A174N9W7</accession>
<reference evidence="2 3" key="1">
    <citation type="submission" date="2015-09" db="EMBL/GenBank/DDBJ databases">
        <authorList>
            <consortium name="Pathogen Informatics"/>
        </authorList>
    </citation>
    <scope>NUCLEOTIDE SEQUENCE [LARGE SCALE GENOMIC DNA]</scope>
    <source>
        <strain evidence="2 3">2789STDY5608854</strain>
    </source>
</reference>
<dbReference type="EMBL" id="CYZT01000364">
    <property type="protein sequence ID" value="CUP45524.1"/>
    <property type="molecule type" value="Genomic_DNA"/>
</dbReference>
<gene>
    <name evidence="2" type="ORF">ERS852411_03157</name>
</gene>
<dbReference type="Proteomes" id="UP000095746">
    <property type="component" value="Unassembled WGS sequence"/>
</dbReference>
<feature type="region of interest" description="Disordered" evidence="1">
    <location>
        <begin position="69"/>
        <end position="107"/>
    </location>
</feature>
<evidence type="ECO:0000256" key="1">
    <source>
        <dbReference type="SAM" id="MobiDB-lite"/>
    </source>
</evidence>
<evidence type="ECO:0000313" key="3">
    <source>
        <dbReference type="Proteomes" id="UP000095746"/>
    </source>
</evidence>
<evidence type="ECO:0000313" key="2">
    <source>
        <dbReference type="EMBL" id="CUP45524.1"/>
    </source>
</evidence>
<organism evidence="2 3">
    <name type="scientific">Flavonifractor plautii</name>
    <name type="common">Fusobacterium plautii</name>
    <dbReference type="NCBI Taxonomy" id="292800"/>
    <lineage>
        <taxon>Bacteria</taxon>
        <taxon>Bacillati</taxon>
        <taxon>Bacillota</taxon>
        <taxon>Clostridia</taxon>
        <taxon>Eubacteriales</taxon>
        <taxon>Oscillospiraceae</taxon>
        <taxon>Flavonifractor</taxon>
    </lineage>
</organism>
<dbReference type="AlphaFoldDB" id="A0A174N9W7"/>
<proteinExistence type="predicted"/>